<dbReference type="SUPFAM" id="SSF53474">
    <property type="entry name" value="alpha/beta-Hydrolases"/>
    <property type="match status" value="1"/>
</dbReference>
<keyword evidence="1" id="KW-0378">Hydrolase</keyword>
<evidence type="ECO:0000313" key="5">
    <source>
        <dbReference type="EMBL" id="OAA31535.1"/>
    </source>
</evidence>
<dbReference type="Proteomes" id="UP000077339">
    <property type="component" value="Unassembled WGS sequence"/>
</dbReference>
<evidence type="ECO:0000256" key="2">
    <source>
        <dbReference type="ARBA" id="ARBA00022963"/>
    </source>
</evidence>
<dbReference type="GO" id="GO:0016042">
    <property type="term" value="P:lipid catabolic process"/>
    <property type="evidence" value="ECO:0007669"/>
    <property type="project" value="UniProtKB-KW"/>
</dbReference>
<comment type="caution">
    <text evidence="5">The sequence shown here is derived from an EMBL/GenBank/DDBJ whole genome shotgun (WGS) entry which is preliminary data.</text>
</comment>
<accession>A0A182C7F2</accession>
<evidence type="ECO:0000256" key="3">
    <source>
        <dbReference type="ARBA" id="ARBA00023098"/>
    </source>
</evidence>
<gene>
    <name evidence="5" type="ORF">AT15_05530</name>
</gene>
<dbReference type="PANTHER" id="PTHR10272">
    <property type="entry name" value="PLATELET-ACTIVATING FACTOR ACETYLHYDROLASE"/>
    <property type="match status" value="1"/>
</dbReference>
<dbReference type="EMBL" id="JFHK01000003">
    <property type="protein sequence ID" value="OAA31535.1"/>
    <property type="molecule type" value="Genomic_DNA"/>
</dbReference>
<dbReference type="STRING" id="1453497.AT15_05530"/>
<keyword evidence="6" id="KW-1185">Reference proteome</keyword>
<evidence type="ECO:0000313" key="6">
    <source>
        <dbReference type="Proteomes" id="UP000077339"/>
    </source>
</evidence>
<dbReference type="RefSeq" id="WP_084251394.1">
    <property type="nucleotide sequence ID" value="NZ_JFHK01000003.1"/>
</dbReference>
<keyword evidence="4" id="KW-0812">Transmembrane</keyword>
<feature type="transmembrane region" description="Helical" evidence="4">
    <location>
        <begin position="12"/>
        <end position="30"/>
    </location>
</feature>
<dbReference type="PATRIC" id="fig|1453497.3.peg.1099"/>
<keyword evidence="3" id="KW-0443">Lipid metabolism</keyword>
<organism evidence="5 6">
    <name type="scientific">Kosmotoga arenicorallina S304</name>
    <dbReference type="NCBI Taxonomy" id="1453497"/>
    <lineage>
        <taxon>Bacteria</taxon>
        <taxon>Thermotogati</taxon>
        <taxon>Thermotogota</taxon>
        <taxon>Thermotogae</taxon>
        <taxon>Kosmotogales</taxon>
        <taxon>Kosmotogaceae</taxon>
        <taxon>Kosmotoga</taxon>
    </lineage>
</organism>
<dbReference type="ESTHER" id="9bact-a0a182c7f2">
    <property type="family name" value="PAF-Acetylhydrolase"/>
</dbReference>
<keyword evidence="4" id="KW-0472">Membrane</keyword>
<sequence length="396" mass="44011">MNRNTGGVSPALLIGLSSIIFAILIYLFPISPIAPPDGPNNVGFRTFEITNPSPIAVEEINYKDADKIRLDMWYPAGDITGCKRKSWIDNDPRLYEGFEIVAGYPAVLFKHLYQVKANSYINAKPAKLDEKYPVIIILPGWSSISELHTSLAELLASYGYLVVAVEHPGACTVVTFSDGSTYYFLGTDLPEKLTNMSMEEAVDLLASYLAKDIDYIFTLLQELDNDGTSEFYGKIDLNRVTLYGHSGGGAVALEYALNYGNRLSAVILADPTTTPFPPEELENGLSMPVFLIESEEWGTAGPRHEKIAMIHENTNSPSYYMSVQGTKHVDFAMVRQLSPLSYFFGETGKFMNKKNALHLIDLAELYFLNSVFFGEPISPLIQIVEETPELELKISR</sequence>
<proteinExistence type="predicted"/>
<dbReference type="InterPro" id="IPR029058">
    <property type="entry name" value="AB_hydrolase_fold"/>
</dbReference>
<dbReference type="PANTHER" id="PTHR10272:SF0">
    <property type="entry name" value="PLATELET-ACTIVATING FACTOR ACETYLHYDROLASE"/>
    <property type="match status" value="1"/>
</dbReference>
<evidence type="ECO:0000256" key="1">
    <source>
        <dbReference type="ARBA" id="ARBA00022801"/>
    </source>
</evidence>
<dbReference type="AlphaFoldDB" id="A0A182C7F2"/>
<evidence type="ECO:0000256" key="4">
    <source>
        <dbReference type="SAM" id="Phobius"/>
    </source>
</evidence>
<dbReference type="Gene3D" id="3.40.50.1820">
    <property type="entry name" value="alpha/beta hydrolase"/>
    <property type="match status" value="1"/>
</dbReference>
<dbReference type="GO" id="GO:0003847">
    <property type="term" value="F:1-alkyl-2-acetylglycerophosphocholine esterase activity"/>
    <property type="evidence" value="ECO:0007669"/>
    <property type="project" value="TreeGrafter"/>
</dbReference>
<reference evidence="5 6" key="1">
    <citation type="submission" date="2014-02" db="EMBL/GenBank/DDBJ databases">
        <title>Kosmotoga genome sequencing.</title>
        <authorList>
            <person name="Pollo S.M."/>
            <person name="Charchuk R."/>
            <person name="Nesbo C.L."/>
        </authorList>
    </citation>
    <scope>NUCLEOTIDE SEQUENCE [LARGE SCALE GENOMIC DNA]</scope>
    <source>
        <strain evidence="5 6">S304</strain>
    </source>
</reference>
<keyword evidence="2" id="KW-0442">Lipid degradation</keyword>
<protein>
    <recommendedName>
        <fullName evidence="7">Alpha/beta hydrolase</fullName>
    </recommendedName>
</protein>
<dbReference type="OrthoDB" id="9814760at2"/>
<keyword evidence="4" id="KW-1133">Transmembrane helix</keyword>
<dbReference type="Pfam" id="PF03403">
    <property type="entry name" value="PAF-AH_p_II"/>
    <property type="match status" value="2"/>
</dbReference>
<evidence type="ECO:0008006" key="7">
    <source>
        <dbReference type="Google" id="ProtNLM"/>
    </source>
</evidence>
<name>A0A182C7F2_9BACT</name>